<dbReference type="Gene3D" id="3.60.10.10">
    <property type="entry name" value="Endonuclease/exonuclease/phosphatase"/>
    <property type="match status" value="1"/>
</dbReference>
<accession>A0ABR1BM00</accession>
<evidence type="ECO:0008006" key="6">
    <source>
        <dbReference type="Google" id="ProtNLM"/>
    </source>
</evidence>
<comment type="caution">
    <text evidence="4">The sequence shown here is derived from an EMBL/GenBank/DDBJ whole genome shotgun (WGS) entry which is preliminary data.</text>
</comment>
<gene>
    <name evidence="4" type="primary">Necator_chrI.g1389</name>
    <name evidence="4" type="ORF">RB195_005263</name>
</gene>
<feature type="region of interest" description="Disordered" evidence="1">
    <location>
        <begin position="209"/>
        <end position="255"/>
    </location>
</feature>
<dbReference type="InterPro" id="IPR027911">
    <property type="entry name" value="DUF4604"/>
</dbReference>
<dbReference type="Pfam" id="PF15377">
    <property type="entry name" value="DUF4604"/>
    <property type="match status" value="1"/>
</dbReference>
<organism evidence="4 5">
    <name type="scientific">Necator americanus</name>
    <name type="common">Human hookworm</name>
    <dbReference type="NCBI Taxonomy" id="51031"/>
    <lineage>
        <taxon>Eukaryota</taxon>
        <taxon>Metazoa</taxon>
        <taxon>Ecdysozoa</taxon>
        <taxon>Nematoda</taxon>
        <taxon>Chromadorea</taxon>
        <taxon>Rhabditida</taxon>
        <taxon>Rhabditina</taxon>
        <taxon>Rhabditomorpha</taxon>
        <taxon>Strongyloidea</taxon>
        <taxon>Ancylostomatidae</taxon>
        <taxon>Bunostominae</taxon>
        <taxon>Necator</taxon>
    </lineage>
</organism>
<dbReference type="EMBL" id="JAVFWL010000001">
    <property type="protein sequence ID" value="KAK6727468.1"/>
    <property type="molecule type" value="Genomic_DNA"/>
</dbReference>
<reference evidence="4 5" key="1">
    <citation type="submission" date="2023-08" db="EMBL/GenBank/DDBJ databases">
        <title>A Necator americanus chromosomal reference genome.</title>
        <authorList>
            <person name="Ilik V."/>
            <person name="Petrzelkova K.J."/>
            <person name="Pardy F."/>
            <person name="Fuh T."/>
            <person name="Niatou-Singa F.S."/>
            <person name="Gouil Q."/>
            <person name="Baker L."/>
            <person name="Ritchie M.E."/>
            <person name="Jex A.R."/>
            <person name="Gazzola D."/>
            <person name="Li H."/>
            <person name="Toshio Fujiwara R."/>
            <person name="Zhan B."/>
            <person name="Aroian R.V."/>
            <person name="Pafco B."/>
            <person name="Schwarz E.M."/>
        </authorList>
    </citation>
    <scope>NUCLEOTIDE SEQUENCE [LARGE SCALE GENOMIC DNA]</scope>
    <source>
        <strain evidence="4 5">Aroian</strain>
        <tissue evidence="4">Whole animal</tissue>
    </source>
</reference>
<dbReference type="InterPro" id="IPR005135">
    <property type="entry name" value="Endo/exonuclease/phosphatase"/>
</dbReference>
<proteinExistence type="predicted"/>
<evidence type="ECO:0000256" key="1">
    <source>
        <dbReference type="SAM" id="MobiDB-lite"/>
    </source>
</evidence>
<sequence>MSQKPLTYKQKASISFVSQDDPPFIKEMKKKMGYKEGPKLEDKFQDEEGPADIDDAQSELLRVREEERPQIVVLNPETDISPEEMNKELAARIKQEDERKIAEGKITFKKPVKRTSVATEEEKGETKEKRKKVESVLCRSVSSTFGEHSNFISKHSFDTNVIWTRLGFIPQRDGLPVSAEPRLTHDILVSRTSVVPKACNQVAGRCKLGGLESPPTNKLNMSTPGERKKESPDSGGKAGTVVPGRTGLQESYRLPKQKRTSTTICTYNAPASEAAIEDLMMQAKKIKYDVIGLTETRRRHPLNAVYETGGKLFLGTCDSRGVGGVGVLVNTSMAKNIASFEQLTTRIGRLRMRRCGPTLALTIFVAYAPTSSYEEEAFYMDLEKFCQRDHAFYKVIIGDFNTKVGPRRTPEEPHIGTHGLQCLEIFLTI</sequence>
<dbReference type="SUPFAM" id="SSF56219">
    <property type="entry name" value="DNase I-like"/>
    <property type="match status" value="1"/>
</dbReference>
<keyword evidence="5" id="KW-1185">Reference proteome</keyword>
<evidence type="ECO:0000259" key="3">
    <source>
        <dbReference type="Pfam" id="PF15377"/>
    </source>
</evidence>
<name>A0ABR1BM00_NECAM</name>
<dbReference type="PANTHER" id="PTHR31195:SF2">
    <property type="entry name" value="GEO02494P1"/>
    <property type="match status" value="1"/>
</dbReference>
<feature type="compositionally biased region" description="Polar residues" evidence="1">
    <location>
        <begin position="214"/>
        <end position="223"/>
    </location>
</feature>
<evidence type="ECO:0000313" key="4">
    <source>
        <dbReference type="EMBL" id="KAK6727468.1"/>
    </source>
</evidence>
<evidence type="ECO:0000259" key="2">
    <source>
        <dbReference type="Pfam" id="PF03372"/>
    </source>
</evidence>
<dbReference type="InterPro" id="IPR040219">
    <property type="entry name" value="KIAA1143-like"/>
</dbReference>
<dbReference type="InterPro" id="IPR036691">
    <property type="entry name" value="Endo/exonu/phosph_ase_sf"/>
</dbReference>
<feature type="domain" description="DUF4604" evidence="3">
    <location>
        <begin position="13"/>
        <end position="132"/>
    </location>
</feature>
<feature type="domain" description="Endonuclease/exonuclease/phosphatase" evidence="2">
    <location>
        <begin position="268"/>
        <end position="411"/>
    </location>
</feature>
<dbReference type="Pfam" id="PF03372">
    <property type="entry name" value="Exo_endo_phos"/>
    <property type="match status" value="1"/>
</dbReference>
<dbReference type="PANTHER" id="PTHR31195">
    <property type="entry name" value="GEO02494P1"/>
    <property type="match status" value="1"/>
</dbReference>
<dbReference type="Proteomes" id="UP001303046">
    <property type="component" value="Unassembled WGS sequence"/>
</dbReference>
<protein>
    <recommendedName>
        <fullName evidence="6">DUF4604 domain-containing protein</fullName>
    </recommendedName>
</protein>
<evidence type="ECO:0000313" key="5">
    <source>
        <dbReference type="Proteomes" id="UP001303046"/>
    </source>
</evidence>